<gene>
    <name evidence="1" type="ORF">AVEN_257987_1</name>
</gene>
<dbReference type="EMBL" id="BGPR01030071">
    <property type="protein sequence ID" value="GBO02320.1"/>
    <property type="molecule type" value="Genomic_DNA"/>
</dbReference>
<organism evidence="1 2">
    <name type="scientific">Araneus ventricosus</name>
    <name type="common">Orbweaver spider</name>
    <name type="synonym">Epeira ventricosa</name>
    <dbReference type="NCBI Taxonomy" id="182803"/>
    <lineage>
        <taxon>Eukaryota</taxon>
        <taxon>Metazoa</taxon>
        <taxon>Ecdysozoa</taxon>
        <taxon>Arthropoda</taxon>
        <taxon>Chelicerata</taxon>
        <taxon>Arachnida</taxon>
        <taxon>Araneae</taxon>
        <taxon>Araneomorphae</taxon>
        <taxon>Entelegynae</taxon>
        <taxon>Araneoidea</taxon>
        <taxon>Araneidae</taxon>
        <taxon>Araneus</taxon>
    </lineage>
</organism>
<reference evidence="1 2" key="1">
    <citation type="journal article" date="2019" name="Sci. Rep.">
        <title>Orb-weaving spider Araneus ventricosus genome elucidates the spidroin gene catalogue.</title>
        <authorList>
            <person name="Kono N."/>
            <person name="Nakamura H."/>
            <person name="Ohtoshi R."/>
            <person name="Moran D.A.P."/>
            <person name="Shinohara A."/>
            <person name="Yoshida Y."/>
            <person name="Fujiwara M."/>
            <person name="Mori M."/>
            <person name="Tomita M."/>
            <person name="Arakawa K."/>
        </authorList>
    </citation>
    <scope>NUCLEOTIDE SEQUENCE [LARGE SCALE GENOMIC DNA]</scope>
</reference>
<name>A0A4Y2TS94_ARAVE</name>
<protein>
    <submittedName>
        <fullName evidence="1">Uncharacterized protein</fullName>
    </submittedName>
</protein>
<dbReference type="AlphaFoldDB" id="A0A4Y2TS94"/>
<evidence type="ECO:0000313" key="2">
    <source>
        <dbReference type="Proteomes" id="UP000499080"/>
    </source>
</evidence>
<accession>A0A4Y2TS94</accession>
<dbReference type="Proteomes" id="UP000499080">
    <property type="component" value="Unassembled WGS sequence"/>
</dbReference>
<comment type="caution">
    <text evidence="1">The sequence shown here is derived from an EMBL/GenBank/DDBJ whole genome shotgun (WGS) entry which is preliminary data.</text>
</comment>
<sequence length="90" mass="10670">SLQYRHEEVLMQPGYTWQGNRISFMAEEIDNAFENDQVYIRYKHETVCVRKERIACKKPNIFKTGRHESVCVQVAQQCAGEETTIPLYEW</sequence>
<proteinExistence type="predicted"/>
<evidence type="ECO:0000313" key="1">
    <source>
        <dbReference type="EMBL" id="GBO02320.1"/>
    </source>
</evidence>
<feature type="non-terminal residue" evidence="1">
    <location>
        <position position="1"/>
    </location>
</feature>
<keyword evidence="2" id="KW-1185">Reference proteome</keyword>